<comment type="caution">
    <text evidence="2">The sequence shown here is derived from an EMBL/GenBank/DDBJ whole genome shotgun (WGS) entry which is preliminary data.</text>
</comment>
<feature type="transmembrane region" description="Helical" evidence="1">
    <location>
        <begin position="158"/>
        <end position="179"/>
    </location>
</feature>
<evidence type="ECO:0000256" key="1">
    <source>
        <dbReference type="SAM" id="Phobius"/>
    </source>
</evidence>
<organism evidence="2 3">
    <name type="scientific">Jannaschia pagri</name>
    <dbReference type="NCBI Taxonomy" id="2829797"/>
    <lineage>
        <taxon>Bacteria</taxon>
        <taxon>Pseudomonadati</taxon>
        <taxon>Pseudomonadota</taxon>
        <taxon>Alphaproteobacteria</taxon>
        <taxon>Rhodobacterales</taxon>
        <taxon>Roseobacteraceae</taxon>
        <taxon>Jannaschia</taxon>
    </lineage>
</organism>
<reference evidence="2 3" key="1">
    <citation type="submission" date="2021-05" db="EMBL/GenBank/DDBJ databases">
        <title>Bacteria Genome sequencing.</title>
        <authorList>
            <person name="Takabe Y."/>
            <person name="Nakajima Y."/>
            <person name="Suzuki S."/>
            <person name="Shiozaki T."/>
        </authorList>
    </citation>
    <scope>NUCLEOTIDE SEQUENCE [LARGE SCALE GENOMIC DNA]</scope>
    <source>
        <strain evidence="2 3">AI_62</strain>
    </source>
</reference>
<evidence type="ECO:0000313" key="2">
    <source>
        <dbReference type="EMBL" id="GIT96072.1"/>
    </source>
</evidence>
<dbReference type="RefSeq" id="WP_220749580.1">
    <property type="nucleotide sequence ID" value="NZ_BPFH01000005.1"/>
</dbReference>
<feature type="transmembrane region" description="Helical" evidence="1">
    <location>
        <begin position="86"/>
        <end position="109"/>
    </location>
</feature>
<keyword evidence="1" id="KW-0812">Transmembrane</keyword>
<proteinExistence type="predicted"/>
<keyword evidence="3" id="KW-1185">Reference proteome</keyword>
<accession>A0ABQ4NPQ9</accession>
<keyword evidence="1" id="KW-1133">Transmembrane helix</keyword>
<evidence type="ECO:0008006" key="4">
    <source>
        <dbReference type="Google" id="ProtNLM"/>
    </source>
</evidence>
<name>A0ABQ4NPQ9_9RHOB</name>
<feature type="transmembrane region" description="Helical" evidence="1">
    <location>
        <begin position="31"/>
        <end position="51"/>
    </location>
</feature>
<evidence type="ECO:0000313" key="3">
    <source>
        <dbReference type="Proteomes" id="UP000786693"/>
    </source>
</evidence>
<protein>
    <recommendedName>
        <fullName evidence="4">Yip1 domain-containing protein</fullName>
    </recommendedName>
</protein>
<gene>
    <name evidence="2" type="ORF">JANAI62_26950</name>
</gene>
<sequence length="184" mass="19885">MAATRDIPRAWLRPRQVMVDLLSRGPDERVAFVYLAVGSVLGFVSQLPAIVRRSREVDPTFDAVLTEEAREAGMAVSSVADTKFDALISGALMGWIFIIPVVMYALAWITRLVGRVVGGRGTGLRSRVALFWSFLAISPALLLLGLTAGFVGPGPAQTLVGTITVSGFIWIWTNSLYVAETPHV</sequence>
<dbReference type="Proteomes" id="UP000786693">
    <property type="component" value="Unassembled WGS sequence"/>
</dbReference>
<dbReference type="EMBL" id="BPFH01000005">
    <property type="protein sequence ID" value="GIT96072.1"/>
    <property type="molecule type" value="Genomic_DNA"/>
</dbReference>
<feature type="transmembrane region" description="Helical" evidence="1">
    <location>
        <begin position="130"/>
        <end position="152"/>
    </location>
</feature>
<keyword evidence="1" id="KW-0472">Membrane</keyword>